<reference evidence="1" key="1">
    <citation type="submission" date="2023-11" db="EMBL/GenBank/DDBJ databases">
        <title>Gracilibacillus pellucida a moderately halophilic bacterium isolated from saline soil in Xinjiang province.</title>
        <authorList>
            <person name="Zhang Z."/>
            <person name="Tan F."/>
            <person name="Wang Y."/>
            <person name="Xia M."/>
        </authorList>
    </citation>
    <scope>NUCLEOTIDE SEQUENCE</scope>
    <source>
        <strain evidence="1">S3-1-1</strain>
    </source>
</reference>
<dbReference type="Proteomes" id="UP001277972">
    <property type="component" value="Unassembled WGS sequence"/>
</dbReference>
<gene>
    <name evidence="1" type="ORF">SH601_15850</name>
</gene>
<name>A0ACC6M9D3_9BACI</name>
<accession>A0ACC6M9D3</accession>
<dbReference type="EMBL" id="JAWZSR010000012">
    <property type="protein sequence ID" value="MDX8047441.1"/>
    <property type="molecule type" value="Genomic_DNA"/>
</dbReference>
<proteinExistence type="predicted"/>
<keyword evidence="2" id="KW-1185">Reference proteome</keyword>
<comment type="caution">
    <text evidence="1">The sequence shown here is derived from an EMBL/GenBank/DDBJ whole genome shotgun (WGS) entry which is preliminary data.</text>
</comment>
<protein>
    <submittedName>
        <fullName evidence="1">Uncharacterized protein</fullName>
    </submittedName>
</protein>
<sequence length="857" mass="99167">MKVKLNWLSNQLSDKTNITWGVPWPKGKLNKNQVLSLVSREQKFIPLQTWPLAYWPDGSVKWTAHSANLYQEEHLTLSTEQPSSTQQTDLDIYESGSHIELSNDRITCAIAKQGEAILTVQQKSQTYQSRLETIIEERKDGEEVTTIQQTKATGKIEQVEIENKGPIRTVVKVEGAHYTKEGARFLPFIVRVYMYADLAEVKVVHTLIHDNDPNQFFIKGVGWKVATSFTGEAWNRHVQLAGEQGVYSEPGQLLLTRRYHNANGMYAKQIHHEIVDLDTQPTLKKHVEDNATWNHVKLVQDSADHYKIVKRRERDNAWIEVLHGERSNGLLYAGGITGGIAIGQKNFWQKFPSSLEVNDLNKEKSTLTIWLWSPDAEAMDLRHYSNDTHVMSAYEGFPEMRATPVGIANTNELFLSFYGETPSTEELHEKANDWQNALRLICDPAYYYETKAAGLWSLPDHTTGFASFVEEQLQKAFTFYQQEIEQRKWYGFWHYGDVMHTYDEVRHQWRYDVGGYAWQNTELAPNIWLWYMFFRTGDRDVFTMAEAMTRHTSEVDVYHLGEYEGLGSRHNVIHWGCGCKEARISMASLHKWYYYLTADERTGELLTDVKDVDEATVRLDPMREFYPNDQYPTHTRVGPDWASFSSNWLCEWERTEDVQYLTKIQAGIEDLKQMPYRLLSGPTYGYDPKTSRLHHMGDGNHGGYHMIIAFGAPQVWMELADLLDDQEWKEMIAEFGAYYVLTNEEKQKKTNGKLHDGLFSWPMFSAAMVAYAANKRRDRTLAEKTWELLLDDSYSFTPLPIKEQTVTSWKALKEIPWVTTNTISQWALNMIVCLELLQDYPPSQGLQKSVKRKKSIN</sequence>
<evidence type="ECO:0000313" key="2">
    <source>
        <dbReference type="Proteomes" id="UP001277972"/>
    </source>
</evidence>
<organism evidence="1 2">
    <name type="scientific">Gracilibacillus pellucidus</name>
    <dbReference type="NCBI Taxonomy" id="3095368"/>
    <lineage>
        <taxon>Bacteria</taxon>
        <taxon>Bacillati</taxon>
        <taxon>Bacillota</taxon>
        <taxon>Bacilli</taxon>
        <taxon>Bacillales</taxon>
        <taxon>Bacillaceae</taxon>
        <taxon>Gracilibacillus</taxon>
    </lineage>
</organism>
<evidence type="ECO:0000313" key="1">
    <source>
        <dbReference type="EMBL" id="MDX8047441.1"/>
    </source>
</evidence>